<dbReference type="SUPFAM" id="SSF51197">
    <property type="entry name" value="Clavaminate synthase-like"/>
    <property type="match status" value="1"/>
</dbReference>
<gene>
    <name evidence="2" type="ORF">SAMN02745121_07514</name>
</gene>
<dbReference type="RefSeq" id="WP_096331865.1">
    <property type="nucleotide sequence ID" value="NZ_FOMX01000035.1"/>
</dbReference>
<protein>
    <submittedName>
        <fullName evidence="2">Alkylated DNA repair dioxygenase AlkB</fullName>
    </submittedName>
</protein>
<keyword evidence="2" id="KW-0560">Oxidoreductase</keyword>
<dbReference type="OrthoDB" id="190276at2"/>
<evidence type="ECO:0000259" key="1">
    <source>
        <dbReference type="PROSITE" id="PS51471"/>
    </source>
</evidence>
<sequence length="221" mass="24520">MSAADDPDAICLARQIPLFGHEVPQFDASFSTLERIDLADDAWVDVARGWLSGHARLFELLLHGTRWRADDRVMYERQVEVPRLHGRPAARGPAAETLRAVRSALDARYATDFERVTLALYRDGRDSVAFHGDYVARRMQEALVATVSVGAPRRFLLRPTRGGASLGLTLGWGDLLVMGGSCQRTYQHAVPKAARAAPRIAIMFRPVWPDDGSDMAPRADR</sequence>
<dbReference type="InterPro" id="IPR032854">
    <property type="entry name" value="ALKBH3"/>
</dbReference>
<dbReference type="GO" id="GO:0006307">
    <property type="term" value="P:DNA alkylation repair"/>
    <property type="evidence" value="ECO:0007669"/>
    <property type="project" value="InterPro"/>
</dbReference>
<proteinExistence type="predicted"/>
<feature type="domain" description="Fe2OG dioxygenase" evidence="1">
    <location>
        <begin position="112"/>
        <end position="208"/>
    </location>
</feature>
<dbReference type="InterPro" id="IPR027450">
    <property type="entry name" value="AlkB-like"/>
</dbReference>
<evidence type="ECO:0000313" key="2">
    <source>
        <dbReference type="EMBL" id="SFF20923.1"/>
    </source>
</evidence>
<dbReference type="AlphaFoldDB" id="A0A1I2GUT4"/>
<reference evidence="3" key="1">
    <citation type="submission" date="2016-10" db="EMBL/GenBank/DDBJ databases">
        <authorList>
            <person name="Varghese N."/>
            <person name="Submissions S."/>
        </authorList>
    </citation>
    <scope>NUCLEOTIDE SEQUENCE [LARGE SCALE GENOMIC DNA]</scope>
    <source>
        <strain evidence="3">ATCC 25963</strain>
    </source>
</reference>
<organism evidence="2 3">
    <name type="scientific">Nannocystis exedens</name>
    <dbReference type="NCBI Taxonomy" id="54"/>
    <lineage>
        <taxon>Bacteria</taxon>
        <taxon>Pseudomonadati</taxon>
        <taxon>Myxococcota</taxon>
        <taxon>Polyangia</taxon>
        <taxon>Nannocystales</taxon>
        <taxon>Nannocystaceae</taxon>
        <taxon>Nannocystis</taxon>
    </lineage>
</organism>
<dbReference type="Gene3D" id="2.60.120.590">
    <property type="entry name" value="Alpha-ketoglutarate-dependent dioxygenase AlkB-like"/>
    <property type="match status" value="1"/>
</dbReference>
<dbReference type="Proteomes" id="UP000199400">
    <property type="component" value="Unassembled WGS sequence"/>
</dbReference>
<dbReference type="Pfam" id="PF13532">
    <property type="entry name" value="2OG-FeII_Oxy_2"/>
    <property type="match status" value="1"/>
</dbReference>
<dbReference type="EMBL" id="FOMX01000035">
    <property type="protein sequence ID" value="SFF20923.1"/>
    <property type="molecule type" value="Genomic_DNA"/>
</dbReference>
<dbReference type="STRING" id="54.SAMN02745121_07514"/>
<keyword evidence="2" id="KW-0223">Dioxygenase</keyword>
<accession>A0A1I2GUT4</accession>
<dbReference type="GO" id="GO:0051213">
    <property type="term" value="F:dioxygenase activity"/>
    <property type="evidence" value="ECO:0007669"/>
    <property type="project" value="UniProtKB-KW"/>
</dbReference>
<dbReference type="PANTHER" id="PTHR31212">
    <property type="entry name" value="ALPHA-KETOGLUTARATE-DEPENDENT DIOXYGENASE ALKB HOMOLOG 3"/>
    <property type="match status" value="1"/>
</dbReference>
<dbReference type="InterPro" id="IPR037151">
    <property type="entry name" value="AlkB-like_sf"/>
</dbReference>
<dbReference type="PANTHER" id="PTHR31212:SF4">
    <property type="entry name" value="ALPHA-KETOGLUTARATE-DEPENDENT DIOXYGENASE ALKB HOMOLOG 3"/>
    <property type="match status" value="1"/>
</dbReference>
<dbReference type="PROSITE" id="PS51471">
    <property type="entry name" value="FE2OG_OXY"/>
    <property type="match status" value="1"/>
</dbReference>
<name>A0A1I2GUT4_9BACT</name>
<keyword evidence="3" id="KW-1185">Reference proteome</keyword>
<evidence type="ECO:0000313" key="3">
    <source>
        <dbReference type="Proteomes" id="UP000199400"/>
    </source>
</evidence>
<dbReference type="InterPro" id="IPR005123">
    <property type="entry name" value="Oxoglu/Fe-dep_dioxygenase_dom"/>
</dbReference>